<evidence type="ECO:0000256" key="3">
    <source>
        <dbReference type="ARBA" id="ARBA00022729"/>
    </source>
</evidence>
<evidence type="ECO:0000259" key="6">
    <source>
        <dbReference type="Pfam" id="PF07980"/>
    </source>
</evidence>
<evidence type="ECO:0000313" key="28">
    <source>
        <dbReference type="Proteomes" id="UP000487989"/>
    </source>
</evidence>
<dbReference type="EMBL" id="WCUA01000008">
    <property type="protein sequence ID" value="KAB4185728.1"/>
    <property type="molecule type" value="Genomic_DNA"/>
</dbReference>
<evidence type="ECO:0000313" key="26">
    <source>
        <dbReference type="Proteomes" id="UP000441711"/>
    </source>
</evidence>
<protein>
    <submittedName>
        <fullName evidence="8">Putative outer membrane protein</fullName>
    </submittedName>
    <submittedName>
        <fullName evidence="11">RagB/SusD family nutrient uptake outer membrane protein</fullName>
    </submittedName>
</protein>
<dbReference type="Pfam" id="PF07980">
    <property type="entry name" value="SusD_RagB"/>
    <property type="match status" value="1"/>
</dbReference>
<dbReference type="Proteomes" id="UP001055048">
    <property type="component" value="Unassembled WGS sequence"/>
</dbReference>
<reference evidence="17" key="3">
    <citation type="journal article" date="2018" name="BMC Genomics">
        <title>Whole genome sequencing and function prediction of 133 gut anaerobes isolated from chicken caecum in pure cultures.</title>
        <authorList>
            <person name="Medvecky M."/>
            <person name="Cejkova D."/>
            <person name="Polansky O."/>
            <person name="Karasova D."/>
            <person name="Kubasova T."/>
            <person name="Cizek A."/>
            <person name="Rychlik I."/>
        </authorList>
    </citation>
    <scope>NUCLEOTIDE SEQUENCE</scope>
    <source>
        <strain evidence="17">An67</strain>
    </source>
</reference>
<dbReference type="GO" id="GO:0009279">
    <property type="term" value="C:cell outer membrane"/>
    <property type="evidence" value="ECO:0007669"/>
    <property type="project" value="UniProtKB-SubCell"/>
</dbReference>
<evidence type="ECO:0000313" key="15">
    <source>
        <dbReference type="EMBL" id="KAB4185728.1"/>
    </source>
</evidence>
<keyword evidence="3" id="KW-0732">Signal</keyword>
<evidence type="ECO:0000313" key="19">
    <source>
        <dbReference type="Proteomes" id="UP000095419"/>
    </source>
</evidence>
<dbReference type="EMBL" id="BQNL01000001">
    <property type="protein sequence ID" value="GKH12603.1"/>
    <property type="molecule type" value="Genomic_DNA"/>
</dbReference>
<proteinExistence type="inferred from homology"/>
<dbReference type="EMBL" id="WCTJ01000019">
    <property type="protein sequence ID" value="KAB4252258.1"/>
    <property type="molecule type" value="Genomic_DNA"/>
</dbReference>
<evidence type="ECO:0000313" key="17">
    <source>
        <dbReference type="EMBL" id="OUN52860.1"/>
    </source>
</evidence>
<dbReference type="EMBL" id="CZAF01000009">
    <property type="protein sequence ID" value="CUP29129.1"/>
    <property type="molecule type" value="Genomic_DNA"/>
</dbReference>
<dbReference type="EMBL" id="WCUQ01000009">
    <property type="protein sequence ID" value="KAB4122732.1"/>
    <property type="molecule type" value="Genomic_DNA"/>
</dbReference>
<dbReference type="Proteomes" id="UP000095419">
    <property type="component" value="Unassembled WGS sequence"/>
</dbReference>
<reference evidence="18 22" key="4">
    <citation type="submission" date="2018-08" db="EMBL/GenBank/DDBJ databases">
        <title>A genome reference for cultivated species of the human gut microbiota.</title>
        <authorList>
            <person name="Zou Y."/>
            <person name="Xue W."/>
            <person name="Luo G."/>
        </authorList>
    </citation>
    <scope>NUCLEOTIDE SEQUENCE [LARGE SCALE GENOMIC DNA]</scope>
    <source>
        <strain evidence="18 22">AM39-1</strain>
    </source>
</reference>
<comment type="similarity">
    <text evidence="2">Belongs to the SusD family.</text>
</comment>
<evidence type="ECO:0000313" key="13">
    <source>
        <dbReference type="EMBL" id="KAB4116532.1"/>
    </source>
</evidence>
<evidence type="ECO:0000313" key="24">
    <source>
        <dbReference type="Proteomes" id="UP000434462"/>
    </source>
</evidence>
<dbReference type="EMBL" id="WCUV01000006">
    <property type="protein sequence ID" value="KAB4092496.1"/>
    <property type="molecule type" value="Genomic_DNA"/>
</dbReference>
<evidence type="ECO:0000313" key="25">
    <source>
        <dbReference type="Proteomes" id="UP000438773"/>
    </source>
</evidence>
<dbReference type="SUPFAM" id="SSF48452">
    <property type="entry name" value="TPR-like"/>
    <property type="match status" value="1"/>
</dbReference>
<evidence type="ECO:0000313" key="12">
    <source>
        <dbReference type="EMBL" id="KAB4108305.1"/>
    </source>
</evidence>
<dbReference type="PROSITE" id="PS51257">
    <property type="entry name" value="PROKAR_LIPOPROTEIN"/>
    <property type="match status" value="1"/>
</dbReference>
<name>A0A174IZV9_BACUN</name>
<keyword evidence="4" id="KW-0472">Membrane</keyword>
<dbReference type="Proteomes" id="UP000432488">
    <property type="component" value="Unassembled WGS sequence"/>
</dbReference>
<dbReference type="Proteomes" id="UP000442334">
    <property type="component" value="Unassembled WGS sequence"/>
</dbReference>
<evidence type="ECO:0000259" key="7">
    <source>
        <dbReference type="Pfam" id="PF14322"/>
    </source>
</evidence>
<dbReference type="EMBL" id="QSHA01000005">
    <property type="protein sequence ID" value="RHB74016.1"/>
    <property type="molecule type" value="Genomic_DNA"/>
</dbReference>
<dbReference type="Proteomes" id="UP000441711">
    <property type="component" value="Unassembled WGS sequence"/>
</dbReference>
<evidence type="ECO:0000313" key="10">
    <source>
        <dbReference type="EMBL" id="GKH12603.1"/>
    </source>
</evidence>
<evidence type="ECO:0000313" key="8">
    <source>
        <dbReference type="EMBL" id="CUO90390.1"/>
    </source>
</evidence>
<dbReference type="InterPro" id="IPR011990">
    <property type="entry name" value="TPR-like_helical_dom_sf"/>
</dbReference>
<sequence length="562" mass="64595">MRKSFYHILLLGALTLGTTSSCDDYLEVDHYDILPEDFMYRNEANIKSGLYGIYDTFYTYQGSDNSGDDTTWGFKPNVFIAGHSTMDCQASGWDAEWQRHAVLANKGSLDTAWRMSYKGIDRANRFLAGLQNVDVSVLSAEKKVQFEAEARAIRAYNYLYLSKVFGPVPMLLTGETYTTSAGKARPENLEGTYQVIEEDLKFAMEKLDWEPADGEYGRITKGFCKAFLAELYMYQKKFTEAKKELNDIITSNTYALEPCYANLHAWDNHWTKESIFEVAYHIHGNMNWGGNSHDDGKIWYGYMCAAPEYGGWGSLALSWEYYRSFEQGDKRKEYTCVGTGDVHPITNEKLGTNPSYSGYVQGSENVPCVYSLKYWRKQPGKDGFVYCPISLTFKRYAGVLLDYAECCFETGEEATGWEMIRQVRNRAWGNLEIGVQAIDFPQAMLNTTVVDVPDAKTVYAEYKTRKGYTSDVWKVALTQERRHELNAEFSLYFDLCRMGLAEEWFRCEYPKTKANSTPEECWETGDSFRYFEHQKYQEIFPIPTNEILNNPLINSEDQNEGY</sequence>
<reference evidence="10" key="6">
    <citation type="submission" date="2022-01" db="EMBL/GenBank/DDBJ databases">
        <title>Novel bile acid biosynthetic pathways are enriched in the microbiome of centenarians.</title>
        <authorList>
            <person name="Sato Y."/>
            <person name="Atarashi K."/>
            <person name="Plichta R.D."/>
            <person name="Arai Y."/>
            <person name="Sasajima S."/>
            <person name="Kearney M.S."/>
            <person name="Suda W."/>
            <person name="Takeshita K."/>
            <person name="Sasaki T."/>
            <person name="Okamoto S."/>
            <person name="Skelly N.A."/>
            <person name="Okamura Y."/>
            <person name="Vlamakis H."/>
            <person name="Li Y."/>
            <person name="Tanoue T."/>
            <person name="Takei H."/>
            <person name="Nittono H."/>
            <person name="Narushima S."/>
            <person name="Irie J."/>
            <person name="Itoh H."/>
            <person name="Moriya K."/>
            <person name="Sugiura Y."/>
            <person name="Suematsu M."/>
            <person name="Moritoki N."/>
            <person name="Shibata S."/>
            <person name="Littman R.D."/>
            <person name="Fischbach A.M."/>
            <person name="Uwamino Y."/>
            <person name="Inoue T."/>
            <person name="Honda A."/>
            <person name="Hattori M."/>
            <person name="Murai T."/>
            <person name="Xavier J.R."/>
            <person name="Hirose N."/>
            <person name="Honda K."/>
        </authorList>
    </citation>
    <scope>NUCLEOTIDE SEQUENCE</scope>
    <source>
        <strain evidence="10">CE91-St12</strain>
    </source>
</reference>
<dbReference type="InterPro" id="IPR012944">
    <property type="entry name" value="SusD_RagB_dom"/>
</dbReference>
<evidence type="ECO:0000256" key="2">
    <source>
        <dbReference type="ARBA" id="ARBA00006275"/>
    </source>
</evidence>
<comment type="subcellular location">
    <subcellularLocation>
        <location evidence="1">Cell outer membrane</location>
    </subcellularLocation>
</comment>
<dbReference type="Proteomes" id="UP000434462">
    <property type="component" value="Unassembled WGS sequence"/>
</dbReference>
<evidence type="ECO:0000313" key="9">
    <source>
        <dbReference type="EMBL" id="CUP29129.1"/>
    </source>
</evidence>
<dbReference type="EMBL" id="WCUR01000028">
    <property type="protein sequence ID" value="KAB4116532.1"/>
    <property type="molecule type" value="Genomic_DNA"/>
</dbReference>
<dbReference type="OrthoDB" id="9792139at2"/>
<feature type="domain" description="SusD-like N-terminal" evidence="7">
    <location>
        <begin position="24"/>
        <end position="232"/>
    </location>
</feature>
<gene>
    <name evidence="17" type="ORF">B5G17_15780</name>
    <name evidence="10" type="ORF">CE91St12_08130</name>
    <name evidence="18" type="ORF">DW873_08060</name>
    <name evidence="8" type="ORF">ERS417307_02697</name>
    <name evidence="9" type="ORF">ERS852462_03185</name>
    <name evidence="16" type="ORF">GAP48_12420</name>
    <name evidence="15" type="ORF">GAQ34_09835</name>
    <name evidence="11" type="ORF">GAQ56_09665</name>
    <name evidence="12" type="ORF">GAQ70_14595</name>
    <name evidence="13" type="ORF">GAQ72_10200</name>
    <name evidence="14" type="ORF">GAQ75_15300</name>
</gene>
<feature type="domain" description="RagB/SusD" evidence="6">
    <location>
        <begin position="272"/>
        <end position="562"/>
    </location>
</feature>
<dbReference type="InterPro" id="IPR033985">
    <property type="entry name" value="SusD-like_N"/>
</dbReference>
<dbReference type="EMBL" id="WCUP01000010">
    <property type="protein sequence ID" value="KAB4108305.1"/>
    <property type="molecule type" value="Genomic_DNA"/>
</dbReference>
<evidence type="ECO:0000256" key="5">
    <source>
        <dbReference type="ARBA" id="ARBA00023237"/>
    </source>
</evidence>
<dbReference type="Proteomes" id="UP000095614">
    <property type="component" value="Unassembled WGS sequence"/>
</dbReference>
<evidence type="ECO:0000313" key="16">
    <source>
        <dbReference type="EMBL" id="KAB4252258.1"/>
    </source>
</evidence>
<evidence type="ECO:0000313" key="14">
    <source>
        <dbReference type="EMBL" id="KAB4122732.1"/>
    </source>
</evidence>
<evidence type="ECO:0000256" key="1">
    <source>
        <dbReference type="ARBA" id="ARBA00004442"/>
    </source>
</evidence>
<dbReference type="AlphaFoldDB" id="A0A174IZV9"/>
<organism evidence="8 19">
    <name type="scientific">Bacteroides uniformis</name>
    <dbReference type="NCBI Taxonomy" id="820"/>
    <lineage>
        <taxon>Bacteria</taxon>
        <taxon>Pseudomonadati</taxon>
        <taxon>Bacteroidota</taxon>
        <taxon>Bacteroidia</taxon>
        <taxon>Bacteroidales</taxon>
        <taxon>Bacteroidaceae</taxon>
        <taxon>Bacteroides</taxon>
    </lineage>
</organism>
<reference evidence="21" key="2">
    <citation type="submission" date="2017-04" db="EMBL/GenBank/DDBJ databases">
        <title>Function of individual gut microbiota members based on whole genome sequencing of pure cultures obtained from chicken caecum.</title>
        <authorList>
            <person name="Medvecky M."/>
            <person name="Cejkova D."/>
            <person name="Polansky O."/>
            <person name="Karasova D."/>
            <person name="Kubasova T."/>
            <person name="Cizek A."/>
            <person name="Rychlik I."/>
        </authorList>
    </citation>
    <scope>NUCLEOTIDE SEQUENCE [LARGE SCALE GENOMIC DNA]</scope>
    <source>
        <strain evidence="21">An67</strain>
    </source>
</reference>
<dbReference type="Proteomes" id="UP000487989">
    <property type="component" value="Unassembled WGS sequence"/>
</dbReference>
<evidence type="ECO:0000313" key="18">
    <source>
        <dbReference type="EMBL" id="RHB74016.1"/>
    </source>
</evidence>
<evidence type="ECO:0000313" key="20">
    <source>
        <dbReference type="Proteomes" id="UP000095614"/>
    </source>
</evidence>
<reference evidence="23 24" key="5">
    <citation type="journal article" date="2019" name="Nat. Med.">
        <title>A library of human gut bacterial isolates paired with longitudinal multiomics data enables mechanistic microbiome research.</title>
        <authorList>
            <person name="Poyet M."/>
            <person name="Groussin M."/>
            <person name="Gibbons S.M."/>
            <person name="Avila-Pacheco J."/>
            <person name="Jiang X."/>
            <person name="Kearney S.M."/>
            <person name="Perrotta A.R."/>
            <person name="Berdy B."/>
            <person name="Zhao S."/>
            <person name="Lieberman T.D."/>
            <person name="Swanson P.K."/>
            <person name="Smith M."/>
            <person name="Roesemann S."/>
            <person name="Alexander J.E."/>
            <person name="Rich S.A."/>
            <person name="Livny J."/>
            <person name="Vlamakis H."/>
            <person name="Clish C."/>
            <person name="Bullock K."/>
            <person name="Deik A."/>
            <person name="Scott J."/>
            <person name="Pierce K.A."/>
            <person name="Xavier R.J."/>
            <person name="Alm E.J."/>
        </authorList>
    </citation>
    <scope>NUCLEOTIDE SEQUENCE [LARGE SCALE GENOMIC DNA]</scope>
    <source>
        <strain evidence="15 27">BIOML-A21</strain>
        <strain evidence="16 28">BIOML-A3</strain>
        <strain evidence="12 26">BIOML-A36</strain>
        <strain evidence="14 25">BIOML-A37</strain>
        <strain evidence="13 24">BIOML-A38</strain>
        <strain evidence="11 23">BIOML-A42</strain>
    </source>
</reference>
<dbReference type="EMBL" id="CYZF01000007">
    <property type="protein sequence ID" value="CUO90390.1"/>
    <property type="molecule type" value="Genomic_DNA"/>
</dbReference>
<dbReference type="Proteomes" id="UP000438773">
    <property type="component" value="Unassembled WGS sequence"/>
</dbReference>
<keyword evidence="5" id="KW-0998">Cell outer membrane</keyword>
<reference evidence="19 20" key="1">
    <citation type="submission" date="2015-09" db="EMBL/GenBank/DDBJ databases">
        <authorList>
            <consortium name="Pathogen Informatics"/>
        </authorList>
    </citation>
    <scope>NUCLEOTIDE SEQUENCE [LARGE SCALE GENOMIC DNA]</scope>
    <source>
        <strain evidence="8 19">2789STDY5608791</strain>
        <strain evidence="9 20">2789STDY5834847</strain>
    </source>
</reference>
<dbReference type="Proteomes" id="UP000196329">
    <property type="component" value="Unassembled WGS sequence"/>
</dbReference>
<dbReference type="Gene3D" id="1.25.40.390">
    <property type="match status" value="1"/>
</dbReference>
<dbReference type="Pfam" id="PF14322">
    <property type="entry name" value="SusD-like_3"/>
    <property type="match status" value="1"/>
</dbReference>
<evidence type="ECO:0000313" key="21">
    <source>
        <dbReference type="Proteomes" id="UP000196329"/>
    </source>
</evidence>
<dbReference type="EMBL" id="NFHS01000009">
    <property type="protein sequence ID" value="OUN52860.1"/>
    <property type="molecule type" value="Genomic_DNA"/>
</dbReference>
<evidence type="ECO:0000313" key="11">
    <source>
        <dbReference type="EMBL" id="KAB4092496.1"/>
    </source>
</evidence>
<evidence type="ECO:0000313" key="22">
    <source>
        <dbReference type="Proteomes" id="UP000286114"/>
    </source>
</evidence>
<accession>A0A174IZV9</accession>
<evidence type="ECO:0000313" key="27">
    <source>
        <dbReference type="Proteomes" id="UP000442334"/>
    </source>
</evidence>
<dbReference type="Proteomes" id="UP000286114">
    <property type="component" value="Unassembled WGS sequence"/>
</dbReference>
<evidence type="ECO:0000256" key="4">
    <source>
        <dbReference type="ARBA" id="ARBA00023136"/>
    </source>
</evidence>
<dbReference type="RefSeq" id="WP_016272269.1">
    <property type="nucleotide sequence ID" value="NZ_BQNL01000001.1"/>
</dbReference>
<evidence type="ECO:0000313" key="23">
    <source>
        <dbReference type="Proteomes" id="UP000432488"/>
    </source>
</evidence>